<sequence>MSIINHRVLLEDHPSYLKWFGTGAVTLIYAKKLSVSSNSEDRNLNSDIDPETSVEECDLTGQPLYVDLGDNSNNAIETLTHQSHDRIWPKDELRHYPLPVREARKTLNKILREGNVGASQPYYVLCAGDDSSKTVLLGANISDFMGCSVQLLKPLPACKVESSLEDMVLAHLRNCFTDNSQIKYLVKMSYNVYGGNIDNTTDQKASKILTDGNISVDITAQKNIFRPRKNGVVDVKMNVSVVVGHPLLKLSFIWPQLLKLQRIFSILSDSSNFGNNEGKVYEKMSLCDVPLDTDDILQSITNLVSIKEFCPIRKKDVVDVNFHYSTAQIYNFQQNNCENARTTGIFVSVVNMSEDGYKPFCKSIEQEYIFDKSKITDFKEIISTPLHAVHFNLDINYASFIDSMLPSQWTLTMESGRETTIYHLSPQPIYPPEIISHVPPPDIDGPFFYVTKMNRSYTKLC</sequence>
<dbReference type="EMBL" id="KB741054">
    <property type="protein sequence ID" value="ENN74464.1"/>
    <property type="molecule type" value="Genomic_DNA"/>
</dbReference>
<accession>N6T2W9</accession>
<evidence type="ECO:0000256" key="7">
    <source>
        <dbReference type="ARBA" id="ARBA00023306"/>
    </source>
</evidence>
<keyword evidence="6" id="KW-0995">Kinetochore</keyword>
<evidence type="ECO:0000256" key="6">
    <source>
        <dbReference type="ARBA" id="ARBA00022838"/>
    </source>
</evidence>
<organism evidence="9">
    <name type="scientific">Dendroctonus ponderosae</name>
    <name type="common">Mountain pine beetle</name>
    <dbReference type="NCBI Taxonomy" id="77166"/>
    <lineage>
        <taxon>Eukaryota</taxon>
        <taxon>Metazoa</taxon>
        <taxon>Ecdysozoa</taxon>
        <taxon>Arthropoda</taxon>
        <taxon>Hexapoda</taxon>
        <taxon>Insecta</taxon>
        <taxon>Pterygota</taxon>
        <taxon>Neoptera</taxon>
        <taxon>Endopterygota</taxon>
        <taxon>Coleoptera</taxon>
        <taxon>Polyphaga</taxon>
        <taxon>Cucujiformia</taxon>
        <taxon>Curculionidae</taxon>
        <taxon>Scolytinae</taxon>
        <taxon>Dendroctonus</taxon>
    </lineage>
</organism>
<gene>
    <name evidence="9" type="ORF">YQE_08955</name>
</gene>
<dbReference type="HOGENOM" id="CLU_593496_0_0_1"/>
<dbReference type="OrthoDB" id="5556307at2759"/>
<comment type="similarity">
    <text evidence="2">Belongs to the ZWILCH family.</text>
</comment>
<dbReference type="GO" id="GO:0034501">
    <property type="term" value="P:protein localization to kinetochore"/>
    <property type="evidence" value="ECO:0007669"/>
    <property type="project" value="TreeGrafter"/>
</dbReference>
<dbReference type="PANTHER" id="PTHR15995:SF1">
    <property type="entry name" value="PROTEIN ZWILCH HOMOLOG"/>
    <property type="match status" value="1"/>
</dbReference>
<evidence type="ECO:0000256" key="4">
    <source>
        <dbReference type="ARBA" id="ARBA00022618"/>
    </source>
</evidence>
<feature type="non-terminal residue" evidence="9">
    <location>
        <position position="1"/>
    </location>
</feature>
<evidence type="ECO:0000256" key="3">
    <source>
        <dbReference type="ARBA" id="ARBA00022454"/>
    </source>
</evidence>
<evidence type="ECO:0000256" key="5">
    <source>
        <dbReference type="ARBA" id="ARBA00022776"/>
    </source>
</evidence>
<reference evidence="9" key="1">
    <citation type="journal article" date="2013" name="Genome Biol.">
        <title>Draft genome of the mountain pine beetle, Dendroctonus ponderosae Hopkins, a major forest pest.</title>
        <authorList>
            <person name="Keeling C.I."/>
            <person name="Yuen M.M."/>
            <person name="Liao N.Y."/>
            <person name="Docking T.R."/>
            <person name="Chan S.K."/>
            <person name="Taylor G.A."/>
            <person name="Palmquist D.L."/>
            <person name="Jackman S.D."/>
            <person name="Nguyen A."/>
            <person name="Li M."/>
            <person name="Henderson H."/>
            <person name="Janes J.K."/>
            <person name="Zhao Y."/>
            <person name="Pandoh P."/>
            <person name="Moore R."/>
            <person name="Sperling F.A."/>
            <person name="Huber D.P."/>
            <person name="Birol I."/>
            <person name="Jones S.J."/>
            <person name="Bohlmann J."/>
        </authorList>
    </citation>
    <scope>NUCLEOTIDE SEQUENCE</scope>
</reference>
<keyword evidence="5" id="KW-0498">Mitosis</keyword>
<evidence type="ECO:0000256" key="8">
    <source>
        <dbReference type="ARBA" id="ARBA00023328"/>
    </source>
</evidence>
<keyword evidence="4" id="KW-0132">Cell division</keyword>
<evidence type="ECO:0000256" key="1">
    <source>
        <dbReference type="ARBA" id="ARBA00004629"/>
    </source>
</evidence>
<dbReference type="GO" id="GO:0051301">
    <property type="term" value="P:cell division"/>
    <property type="evidence" value="ECO:0007669"/>
    <property type="project" value="UniProtKB-KW"/>
</dbReference>
<dbReference type="AlphaFoldDB" id="N6T2W9"/>
<comment type="subcellular location">
    <subcellularLocation>
        <location evidence="1">Chromosome</location>
        <location evidence="1">Centromere</location>
        <location evidence="1">Kinetochore</location>
    </subcellularLocation>
</comment>
<keyword evidence="7" id="KW-0131">Cell cycle</keyword>
<proteinExistence type="inferred from homology"/>
<keyword evidence="8" id="KW-0137">Centromere</keyword>
<dbReference type="GO" id="GO:0007094">
    <property type="term" value="P:mitotic spindle assembly checkpoint signaling"/>
    <property type="evidence" value="ECO:0007669"/>
    <property type="project" value="TreeGrafter"/>
</dbReference>
<dbReference type="InterPro" id="IPR018630">
    <property type="entry name" value="Zwilch"/>
</dbReference>
<evidence type="ECO:0000313" key="9">
    <source>
        <dbReference type="EMBL" id="ENN74464.1"/>
    </source>
</evidence>
<dbReference type="GO" id="GO:1990423">
    <property type="term" value="C:RZZ complex"/>
    <property type="evidence" value="ECO:0007669"/>
    <property type="project" value="InterPro"/>
</dbReference>
<protein>
    <submittedName>
        <fullName evidence="9">Uncharacterized protein</fullName>
    </submittedName>
</protein>
<keyword evidence="3" id="KW-0158">Chromosome</keyword>
<name>N6T2W9_DENPD</name>
<evidence type="ECO:0000256" key="2">
    <source>
        <dbReference type="ARBA" id="ARBA00009062"/>
    </source>
</evidence>
<dbReference type="PANTHER" id="PTHR15995">
    <property type="entry name" value="PROTEIN ZWILCH HOMOLOG"/>
    <property type="match status" value="1"/>
</dbReference>